<keyword evidence="6 7" id="KW-0413">Isomerase</keyword>
<feature type="domain" description="PpiC" evidence="9">
    <location>
        <begin position="155"/>
        <end position="250"/>
    </location>
</feature>
<evidence type="ECO:0000256" key="6">
    <source>
        <dbReference type="ARBA" id="ARBA00023235"/>
    </source>
</evidence>
<evidence type="ECO:0000256" key="7">
    <source>
        <dbReference type="PROSITE-ProRule" id="PRU00278"/>
    </source>
</evidence>
<evidence type="ECO:0000256" key="4">
    <source>
        <dbReference type="ARBA" id="ARBA00022729"/>
    </source>
</evidence>
<dbReference type="EC" id="5.2.1.8" evidence="3"/>
<dbReference type="InterPro" id="IPR046357">
    <property type="entry name" value="PPIase_dom_sf"/>
</dbReference>
<comment type="catalytic activity">
    <reaction evidence="1">
        <text>[protein]-peptidylproline (omega=180) = [protein]-peptidylproline (omega=0)</text>
        <dbReference type="Rhea" id="RHEA:16237"/>
        <dbReference type="Rhea" id="RHEA-COMP:10747"/>
        <dbReference type="Rhea" id="RHEA-COMP:10748"/>
        <dbReference type="ChEBI" id="CHEBI:83833"/>
        <dbReference type="ChEBI" id="CHEBI:83834"/>
        <dbReference type="EC" id="5.2.1.8"/>
    </reaction>
</comment>
<evidence type="ECO:0000256" key="5">
    <source>
        <dbReference type="ARBA" id="ARBA00023110"/>
    </source>
</evidence>
<evidence type="ECO:0000256" key="8">
    <source>
        <dbReference type="SAM" id="SignalP"/>
    </source>
</evidence>
<dbReference type="SUPFAM" id="SSF109998">
    <property type="entry name" value="Triger factor/SurA peptide-binding domain-like"/>
    <property type="match status" value="1"/>
</dbReference>
<protein>
    <recommendedName>
        <fullName evidence="3">peptidylprolyl isomerase</fullName>
        <ecNumber evidence="3">5.2.1.8</ecNumber>
    </recommendedName>
</protein>
<keyword evidence="5 7" id="KW-0697">Rotamase</keyword>
<dbReference type="PANTHER" id="PTHR47245:SF1">
    <property type="entry name" value="FOLDASE PROTEIN PRSA"/>
    <property type="match status" value="1"/>
</dbReference>
<dbReference type="InterPro" id="IPR027304">
    <property type="entry name" value="Trigger_fact/SurA_dom_sf"/>
</dbReference>
<feature type="chain" id="PRO_5027803475" description="peptidylprolyl isomerase" evidence="8">
    <location>
        <begin position="23"/>
        <end position="289"/>
    </location>
</feature>
<dbReference type="InterPro" id="IPR050245">
    <property type="entry name" value="PrsA_foldase"/>
</dbReference>
<organism evidence="10 11">
    <name type="scientific">Neisseria shayeganii</name>
    <dbReference type="NCBI Taxonomy" id="607712"/>
    <lineage>
        <taxon>Bacteria</taxon>
        <taxon>Pseudomonadati</taxon>
        <taxon>Pseudomonadota</taxon>
        <taxon>Betaproteobacteria</taxon>
        <taxon>Neisseriales</taxon>
        <taxon>Neisseriaceae</taxon>
        <taxon>Neisseria</taxon>
    </lineage>
</organism>
<keyword evidence="4 8" id="KW-0732">Signal</keyword>
<accession>A0A7D7SIL5</accession>
<dbReference type="Gene3D" id="1.10.8.1040">
    <property type="match status" value="1"/>
</dbReference>
<evidence type="ECO:0000259" key="9">
    <source>
        <dbReference type="PROSITE" id="PS50198"/>
    </source>
</evidence>
<dbReference type="Pfam" id="PF13624">
    <property type="entry name" value="SurA_N_3"/>
    <property type="match status" value="1"/>
</dbReference>
<evidence type="ECO:0000313" key="10">
    <source>
        <dbReference type="EMBL" id="QMT40807.1"/>
    </source>
</evidence>
<comment type="similarity">
    <text evidence="2">Belongs to the PpiC/parvulin rotamase family.</text>
</comment>
<evidence type="ECO:0000256" key="2">
    <source>
        <dbReference type="ARBA" id="ARBA00007656"/>
    </source>
</evidence>
<dbReference type="Pfam" id="PF13145">
    <property type="entry name" value="Rotamase_2"/>
    <property type="match status" value="1"/>
</dbReference>
<dbReference type="Proteomes" id="UP000514752">
    <property type="component" value="Chromosome"/>
</dbReference>
<dbReference type="EMBL" id="CP059567">
    <property type="protein sequence ID" value="QMT40807.1"/>
    <property type="molecule type" value="Genomic_DNA"/>
</dbReference>
<dbReference type="RefSeq" id="WP_182122414.1">
    <property type="nucleotide sequence ID" value="NZ_CP059567.1"/>
</dbReference>
<dbReference type="Gene3D" id="3.10.50.40">
    <property type="match status" value="1"/>
</dbReference>
<dbReference type="SUPFAM" id="SSF54534">
    <property type="entry name" value="FKBP-like"/>
    <property type="match status" value="1"/>
</dbReference>
<dbReference type="PROSITE" id="PS50198">
    <property type="entry name" value="PPIC_PPIASE_2"/>
    <property type="match status" value="1"/>
</dbReference>
<name>A0A7D7SIL5_9NEIS</name>
<evidence type="ECO:0000256" key="1">
    <source>
        <dbReference type="ARBA" id="ARBA00000971"/>
    </source>
</evidence>
<evidence type="ECO:0000256" key="3">
    <source>
        <dbReference type="ARBA" id="ARBA00013194"/>
    </source>
</evidence>
<dbReference type="KEGG" id="nsg:H3L94_01745"/>
<dbReference type="PANTHER" id="PTHR47245">
    <property type="entry name" value="PEPTIDYLPROLYL ISOMERASE"/>
    <property type="match status" value="1"/>
</dbReference>
<feature type="signal peptide" evidence="8">
    <location>
        <begin position="1"/>
        <end position="22"/>
    </location>
</feature>
<dbReference type="InterPro" id="IPR000297">
    <property type="entry name" value="PPIase_PpiC"/>
</dbReference>
<gene>
    <name evidence="10" type="ORF">H3L94_01745</name>
</gene>
<reference evidence="10 11" key="1">
    <citation type="submission" date="2020-07" db="EMBL/GenBank/DDBJ databases">
        <title>Genomic diversity of species in the Neisseriaceae family.</title>
        <authorList>
            <person name="Vincent A.T."/>
            <person name="Bernet E."/>
            <person name="Veyrier F.J."/>
        </authorList>
    </citation>
    <scope>NUCLEOTIDE SEQUENCE [LARGE SCALE GENOMIC DNA]</scope>
    <source>
        <strain evidence="10 11">DSM 22244</strain>
    </source>
</reference>
<proteinExistence type="inferred from homology"/>
<dbReference type="AlphaFoldDB" id="A0A7D7SIL5"/>
<evidence type="ECO:0000313" key="11">
    <source>
        <dbReference type="Proteomes" id="UP000514752"/>
    </source>
</evidence>
<dbReference type="GO" id="GO:0003755">
    <property type="term" value="F:peptidyl-prolyl cis-trans isomerase activity"/>
    <property type="evidence" value="ECO:0007669"/>
    <property type="project" value="UniProtKB-KW"/>
</dbReference>
<sequence>MMKKSALALFLSAALASASATAETVVTVNGTRIDSSAIDQQVKIIGEQSNGQVQDSPALRENIARRLVTRELMMQEARRLKLHETPEYKNIIESARNEARTSGEDRKPTFASDWATFEGNVTAQALIAHILNNNPVTDAQVQQAYNEITNRYRGTQEVQLGEIIVNSRDNAQKVGEALRRGQRFSDVARQYTIDPQSKSRGGINPEFTPLKDLEDAAPEVYNAVKSLNRGAYTRTPVEGNGIFAFFYINNKRAVNVPPFAQLKPQIQQDLQNLLIEREIARLYQQATIR</sequence>